<accession>C6XLW3</accession>
<dbReference type="SUPFAM" id="SSF56935">
    <property type="entry name" value="Porins"/>
    <property type="match status" value="1"/>
</dbReference>
<dbReference type="STRING" id="582402.Hbal_2113"/>
<evidence type="ECO:0000313" key="2">
    <source>
        <dbReference type="Proteomes" id="UP000002745"/>
    </source>
</evidence>
<reference evidence="2" key="1">
    <citation type="journal article" date="2011" name="J. Bacteriol.">
        <title>Genome sequences of eight morphologically diverse alphaproteobacteria.</title>
        <authorList>
            <consortium name="US DOE Joint Genome Institute"/>
            <person name="Brown P.J."/>
            <person name="Kysela D.T."/>
            <person name="Buechlein A."/>
            <person name="Hemmerich C."/>
            <person name="Brun Y.V."/>
        </authorList>
    </citation>
    <scope>NUCLEOTIDE SEQUENCE [LARGE SCALE GENOMIC DNA]</scope>
    <source>
        <strain evidence="2">ATCC 49814 / DSM 5838 / IFAM 1418</strain>
    </source>
</reference>
<dbReference type="InterPro" id="IPR018759">
    <property type="entry name" value="BBP2_2"/>
</dbReference>
<dbReference type="HOGENOM" id="CLU_049024_0_0_5"/>
<gene>
    <name evidence="1" type="ordered locus">Hbal_2113</name>
</gene>
<proteinExistence type="predicted"/>
<dbReference type="EMBL" id="CP001678">
    <property type="protein sequence ID" value="ACT59795.1"/>
    <property type="molecule type" value="Genomic_DNA"/>
</dbReference>
<organism evidence="1 2">
    <name type="scientific">Hirschia baltica (strain ATCC 49814 / DSM 5838 / IFAM 1418)</name>
    <dbReference type="NCBI Taxonomy" id="582402"/>
    <lineage>
        <taxon>Bacteria</taxon>
        <taxon>Pseudomonadati</taxon>
        <taxon>Pseudomonadota</taxon>
        <taxon>Alphaproteobacteria</taxon>
        <taxon>Hyphomonadales</taxon>
        <taxon>Hyphomonadaceae</taxon>
        <taxon>Hirschia</taxon>
    </lineage>
</organism>
<evidence type="ECO:0000313" key="1">
    <source>
        <dbReference type="EMBL" id="ACT59795.1"/>
    </source>
</evidence>
<dbReference type="Proteomes" id="UP000002745">
    <property type="component" value="Chromosome"/>
</dbReference>
<dbReference type="RefSeq" id="WP_015827945.1">
    <property type="nucleotide sequence ID" value="NC_012982.1"/>
</dbReference>
<dbReference type="eggNOG" id="COG5338">
    <property type="taxonomic scope" value="Bacteria"/>
</dbReference>
<keyword evidence="2" id="KW-1185">Reference proteome</keyword>
<evidence type="ECO:0008006" key="3">
    <source>
        <dbReference type="Google" id="ProtNLM"/>
    </source>
</evidence>
<dbReference type="AlphaFoldDB" id="C6XLW3"/>
<name>C6XLW3_HIRBI</name>
<protein>
    <recommendedName>
        <fullName evidence="3">Outer membrane beta-barrel protein</fullName>
    </recommendedName>
</protein>
<dbReference type="KEGG" id="hba:Hbal_2113"/>
<dbReference type="Pfam" id="PF10082">
    <property type="entry name" value="BBP2_2"/>
    <property type="match status" value="1"/>
</dbReference>
<sequence>MLVSKMIKVIGVGALTTLIGTQVAVAQDDMFRRDRIQGAGERYLPEFEPREVRLGSFKLTPELGLGLQSNSNVYAVGSNDTTLVNGVEEQISETSDIIVSITPALNLTSDWGRHEIGLTTSAAHKEYTDNGDESHTNLNGFLRGRIDVSREFNFTANVGAQELTERRGIFAISQELQSDPAEYSVVTGGIAGNWQRDSLRFSLGANVRDLSYDDIRFSDDALNDGIQNDRSYRDYTLTAYNARAEYALSPDISFFLSTAVSDREYDTVPTVGVKRDASGFNAQIGTSFQSSLLRGEVAVGFLREERDAAEFNDIEGLAIDTDVQWLPTPLTTVSLGVNRYTADTGQIDLPSALVSQGELGVVHELKRNLLLNANARYGVEELDGSATTLGYDQDFYNIGAGAVYKMNPNVHLDFNLQFDSRESSVENRGRTYDQTIVGVGLKLFP</sequence>